<dbReference type="InterPro" id="IPR023873">
    <property type="entry name" value="FeFe-hyd_GTPase_HydF"/>
</dbReference>
<sequence>MGLNNTPMSERVHIGFFGRRNAGKSSVMNAVTGQDLAVVSDVKGTTTDPVYKSMELLPIGPVVMIDTPGIDDEGELGKLRVKKSYQTLNKTDAAVLVIDAAAGVSGEDKKLLEKIKAKKIPYVVALNKKELAEEEDMERIKKELDSDGGWIIEVSAAAGDGICELKEKIAAAVHQEETENVLVRDLLHPSDIVVLVVPVDSAAPKGRLILPQQQVIRDILEAEAVSVVVKENGLKNILDQLKENPRMVITDSQVFKKVSKDTPADVPLTSFSILMARYKGNLEQAVRGVTELDRLKDGDVVLISEGCTHHRQCEDIGTVKIPRWIREYTGKEIQIETTSGTEFPDDLSKYKLIIHCGGCMLNEREMKYRYSCAADQGIPITNYGIMIAYVNGILKRSVELFPELYEIL</sequence>
<dbReference type="Pfam" id="PF01926">
    <property type="entry name" value="MMR_HSR1"/>
    <property type="match status" value="1"/>
</dbReference>
<proteinExistence type="predicted"/>
<dbReference type="Gene3D" id="3.40.50.11410">
    <property type="match status" value="1"/>
</dbReference>
<dbReference type="GeneID" id="97330237"/>
<organism evidence="6 7">
    <name type="scientific">[Ruminococcus] torques</name>
    <dbReference type="NCBI Taxonomy" id="33039"/>
    <lineage>
        <taxon>Bacteria</taxon>
        <taxon>Bacillati</taxon>
        <taxon>Bacillota</taxon>
        <taxon>Clostridia</taxon>
        <taxon>Lachnospirales</taxon>
        <taxon>Lachnospiraceae</taxon>
        <taxon>Mediterraneibacter</taxon>
    </lineage>
</organism>
<evidence type="ECO:0000313" key="6">
    <source>
        <dbReference type="EMBL" id="CUO00277.1"/>
    </source>
</evidence>
<evidence type="ECO:0000259" key="5">
    <source>
        <dbReference type="Pfam" id="PF18133"/>
    </source>
</evidence>
<name>A0A174BHR0_9FIRM</name>
<dbReference type="GO" id="GO:0002098">
    <property type="term" value="P:tRNA wobble uridine modification"/>
    <property type="evidence" value="ECO:0007669"/>
    <property type="project" value="TreeGrafter"/>
</dbReference>
<evidence type="ECO:0000259" key="3">
    <source>
        <dbReference type="Pfam" id="PF01926"/>
    </source>
</evidence>
<dbReference type="Proteomes" id="UP000095787">
    <property type="component" value="Unassembled WGS sequence"/>
</dbReference>
<dbReference type="PANTHER" id="PTHR42714:SF6">
    <property type="entry name" value="TRANSLATION INITIATION FACTOR IF-2"/>
    <property type="match status" value="1"/>
</dbReference>
<dbReference type="InterPro" id="IPR006073">
    <property type="entry name" value="GTP-bd"/>
</dbReference>
<dbReference type="Gene3D" id="3.40.50.11420">
    <property type="match status" value="1"/>
</dbReference>
<keyword evidence="6" id="KW-0378">Hydrolase</keyword>
<dbReference type="Pfam" id="PF18128">
    <property type="entry name" value="HydF_dimer"/>
    <property type="match status" value="1"/>
</dbReference>
<dbReference type="Pfam" id="PF18133">
    <property type="entry name" value="HydF_tetramer"/>
    <property type="match status" value="1"/>
</dbReference>
<dbReference type="GO" id="GO:0016787">
    <property type="term" value="F:hydrolase activity"/>
    <property type="evidence" value="ECO:0007669"/>
    <property type="project" value="UniProtKB-KW"/>
</dbReference>
<evidence type="ECO:0000259" key="4">
    <source>
        <dbReference type="Pfam" id="PF18128"/>
    </source>
</evidence>
<dbReference type="InterPro" id="IPR040644">
    <property type="entry name" value="HydF_tetramer"/>
</dbReference>
<dbReference type="PANTHER" id="PTHR42714">
    <property type="entry name" value="TRNA MODIFICATION GTPASE GTPBP3"/>
    <property type="match status" value="1"/>
</dbReference>
<dbReference type="InterPro" id="IPR041606">
    <property type="entry name" value="HydF_dimer"/>
</dbReference>
<keyword evidence="2" id="KW-0342">GTP-binding</keyword>
<feature type="domain" description="Hydrogen maturase F dimerization" evidence="4">
    <location>
        <begin position="182"/>
        <end position="280"/>
    </location>
</feature>
<feature type="domain" description="Hydrogen maturase F tetramerization" evidence="5">
    <location>
        <begin position="284"/>
        <end position="399"/>
    </location>
</feature>
<dbReference type="NCBIfam" id="TIGR00231">
    <property type="entry name" value="small_GTP"/>
    <property type="match status" value="1"/>
</dbReference>
<dbReference type="GO" id="GO:0030488">
    <property type="term" value="P:tRNA methylation"/>
    <property type="evidence" value="ECO:0007669"/>
    <property type="project" value="TreeGrafter"/>
</dbReference>
<dbReference type="GO" id="GO:0005525">
    <property type="term" value="F:GTP binding"/>
    <property type="evidence" value="ECO:0007669"/>
    <property type="project" value="UniProtKB-KW"/>
</dbReference>
<reference evidence="6 7" key="1">
    <citation type="submission" date="2015-09" db="EMBL/GenBank/DDBJ databases">
        <authorList>
            <consortium name="Pathogen Informatics"/>
        </authorList>
    </citation>
    <scope>NUCLEOTIDE SEQUENCE [LARGE SCALE GENOMIC DNA]</scope>
    <source>
        <strain evidence="6 7">2789STDY5834841</strain>
    </source>
</reference>
<dbReference type="GO" id="GO:0005737">
    <property type="term" value="C:cytoplasm"/>
    <property type="evidence" value="ECO:0007669"/>
    <property type="project" value="TreeGrafter"/>
</dbReference>
<dbReference type="EMBL" id="CYZO01000015">
    <property type="protein sequence ID" value="CUO00277.1"/>
    <property type="molecule type" value="Genomic_DNA"/>
</dbReference>
<evidence type="ECO:0000256" key="1">
    <source>
        <dbReference type="ARBA" id="ARBA00022741"/>
    </source>
</evidence>
<gene>
    <name evidence="6" type="primary">mnmE_2</name>
    <name evidence="6" type="ORF">ERS852456_01360</name>
</gene>
<dbReference type="EC" id="3.6.5.-" evidence="6"/>
<dbReference type="RefSeq" id="WP_004847530.1">
    <property type="nucleotide sequence ID" value="NZ_CATXVX010000029.1"/>
</dbReference>
<dbReference type="CDD" id="cd00880">
    <property type="entry name" value="Era_like"/>
    <property type="match status" value="1"/>
</dbReference>
<feature type="domain" description="G" evidence="3">
    <location>
        <begin position="14"/>
        <end position="128"/>
    </location>
</feature>
<evidence type="ECO:0000256" key="2">
    <source>
        <dbReference type="ARBA" id="ARBA00023134"/>
    </source>
</evidence>
<dbReference type="InterPro" id="IPR005225">
    <property type="entry name" value="Small_GTP-bd"/>
</dbReference>
<dbReference type="InterPro" id="IPR027417">
    <property type="entry name" value="P-loop_NTPase"/>
</dbReference>
<accession>A0A174BHR0</accession>
<dbReference type="Gene3D" id="3.40.50.300">
    <property type="entry name" value="P-loop containing nucleotide triphosphate hydrolases"/>
    <property type="match status" value="1"/>
</dbReference>
<dbReference type="SUPFAM" id="SSF52540">
    <property type="entry name" value="P-loop containing nucleoside triphosphate hydrolases"/>
    <property type="match status" value="1"/>
</dbReference>
<keyword evidence="1" id="KW-0547">Nucleotide-binding</keyword>
<protein>
    <submittedName>
        <fullName evidence="6">tRNA modification GTPase MnmE</fullName>
        <ecNumber evidence="6">3.6.5.-</ecNumber>
    </submittedName>
</protein>
<dbReference type="NCBIfam" id="TIGR03918">
    <property type="entry name" value="GTP_HydF"/>
    <property type="match status" value="1"/>
</dbReference>
<evidence type="ECO:0000313" key="7">
    <source>
        <dbReference type="Proteomes" id="UP000095787"/>
    </source>
</evidence>
<dbReference type="AlphaFoldDB" id="A0A174BHR0"/>